<dbReference type="EMBL" id="CP019434">
    <property type="protein sequence ID" value="APZ41997.1"/>
    <property type="molecule type" value="Genomic_DNA"/>
</dbReference>
<keyword evidence="3" id="KW-1185">Reference proteome</keyword>
<evidence type="ECO:0000259" key="1">
    <source>
        <dbReference type="PROSITE" id="PS51782"/>
    </source>
</evidence>
<dbReference type="Pfam" id="PF01476">
    <property type="entry name" value="LysM"/>
    <property type="match status" value="1"/>
</dbReference>
<protein>
    <recommendedName>
        <fullName evidence="1">LysM domain-containing protein</fullName>
    </recommendedName>
</protein>
<dbReference type="KEGG" id="afy:BW247_01860"/>
<gene>
    <name evidence="2" type="ORF">BW247_01860</name>
</gene>
<reference evidence="2 3" key="1">
    <citation type="submission" date="2017-01" db="EMBL/GenBank/DDBJ databases">
        <title>Draft sequence of Acidihalobacter ferrooxidans strain DSM 14175 (strain V8).</title>
        <authorList>
            <person name="Khaleque H.N."/>
            <person name="Ramsay J.P."/>
            <person name="Murphy R.J.T."/>
            <person name="Kaksonen A.H."/>
            <person name="Boxall N.J."/>
            <person name="Watkin E.L.J."/>
        </authorList>
    </citation>
    <scope>NUCLEOTIDE SEQUENCE [LARGE SCALE GENOMIC DNA]</scope>
    <source>
        <strain evidence="2 3">V8</strain>
    </source>
</reference>
<dbReference type="AlphaFoldDB" id="A0A1P8UDQ5"/>
<evidence type="ECO:0000313" key="3">
    <source>
        <dbReference type="Proteomes" id="UP000243807"/>
    </source>
</evidence>
<proteinExistence type="predicted"/>
<dbReference type="SUPFAM" id="SSF54106">
    <property type="entry name" value="LysM domain"/>
    <property type="match status" value="1"/>
</dbReference>
<evidence type="ECO:0000313" key="2">
    <source>
        <dbReference type="EMBL" id="APZ41997.1"/>
    </source>
</evidence>
<dbReference type="STRING" id="1765967.BW247_01860"/>
<dbReference type="SMART" id="SM00257">
    <property type="entry name" value="LysM"/>
    <property type="match status" value="1"/>
</dbReference>
<dbReference type="PROSITE" id="PS51782">
    <property type="entry name" value="LYSM"/>
    <property type="match status" value="1"/>
</dbReference>
<dbReference type="InterPro" id="IPR036779">
    <property type="entry name" value="LysM_dom_sf"/>
</dbReference>
<feature type="domain" description="LysM" evidence="1">
    <location>
        <begin position="9"/>
        <end position="54"/>
    </location>
</feature>
<sequence length="65" mass="7089">MTPSSRHQKKVTVRAGDSLWLLAHQHGDTVKQLVKWNHLASAKVPLHIGQKIVVQAPSSASKKAS</sequence>
<name>A0A1P8UDQ5_9GAMM</name>
<dbReference type="CDD" id="cd00118">
    <property type="entry name" value="LysM"/>
    <property type="match status" value="1"/>
</dbReference>
<accession>A0A1P8UDQ5</accession>
<dbReference type="InterPro" id="IPR018392">
    <property type="entry name" value="LysM"/>
</dbReference>
<dbReference type="Proteomes" id="UP000243807">
    <property type="component" value="Chromosome"/>
</dbReference>
<organism evidence="2 3">
    <name type="scientific">Acidihalobacter ferrooxydans</name>
    <dbReference type="NCBI Taxonomy" id="1765967"/>
    <lineage>
        <taxon>Bacteria</taxon>
        <taxon>Pseudomonadati</taxon>
        <taxon>Pseudomonadota</taxon>
        <taxon>Gammaproteobacteria</taxon>
        <taxon>Chromatiales</taxon>
        <taxon>Ectothiorhodospiraceae</taxon>
        <taxon>Acidihalobacter</taxon>
    </lineage>
</organism>
<dbReference type="Gene3D" id="3.10.350.10">
    <property type="entry name" value="LysM domain"/>
    <property type="match status" value="1"/>
</dbReference>